<proteinExistence type="inferred from homology"/>
<dbReference type="InterPro" id="IPR014762">
    <property type="entry name" value="DNA_mismatch_repair_CS"/>
</dbReference>
<dbReference type="PROSITE" id="PS00058">
    <property type="entry name" value="DNA_MISMATCH_REPAIR_1"/>
    <property type="match status" value="1"/>
</dbReference>
<evidence type="ECO:0000259" key="6">
    <source>
        <dbReference type="SMART" id="SM00853"/>
    </source>
</evidence>
<feature type="domain" description="MutL C-terminal dimerisation" evidence="6">
    <location>
        <begin position="827"/>
        <end position="952"/>
    </location>
</feature>
<keyword evidence="9" id="KW-1185">Reference proteome</keyword>
<protein>
    <recommendedName>
        <fullName evidence="2">DNA mismatch repair protein MutL</fullName>
    </recommendedName>
</protein>
<feature type="compositionally biased region" description="Low complexity" evidence="5">
    <location>
        <begin position="467"/>
        <end position="485"/>
    </location>
</feature>
<keyword evidence="8" id="KW-0540">Nuclease</keyword>
<sequence>MNSPAPSGRIAVLGALVIDQIAAGEVVERPASVIKELVDNSLDAGATRVDVELEDGGMARISVRDNGRGIHPDDLLLAVTRHATSKLRHAADIADIVTLGFRGEALASVAAVARVDLRSRQPGAAVGVHLHGIPGEAPVLTPAGMPVGTQIDVHALFANLPARRKFMRAEATEVGHCSDTLLRLAIVHPGVHFTLRHGKRELLNLPRTTREGRVAQVLERRVGGPFFAFRGEDDGIRVEAFLPHPTAAARGRGSPYLITRQRVVRERSLAQILTQAYGLGGEAPSACLFVEPPSGAVDVNVHPQKAEVRFSEPQQVYAAVRRILAAAVAAAPWAGELAGLSGQVATNMSDAPAASETPRATGVPPGRGGAIPIGFAPVRVGDPREDEAQGAGHPRRRPARPHAGETPEEQDDDPDDEGDPPRSQRDDASRDVSAGAPRATHAHDGAPAGDETSSSSPRRADDLESDAPGPAVRRAQQAAAAAAAGRRAEAEAWLSRAEASVDATRRPLVETALATSAPEPARRTGAGPTVAAPTGDAGWDLDLADPDAARHSSREPAPGPGRPGTEDMSLRPGSFGHVSQDMPFGSDQDREQATPGDADPVAARTSGSQAARPAEDPSASPAPSASPRPVPEDMSPAAGPTLLRSPVPQDMSSGTGPARERPEVPVPGDMSPDDLAWLARAGAVGELDPARDRAAAWIERADGEFPPDLRASADPLLRWSERQPDPAPAPAPAADERRPGAYRLSTRALDHGYDRHKRSMMEAAAALRPDGAAPRPAEPEREASLALLPGDAPVPRDMREQSGPGGQASAATARPDIPALLACLPGPVAVFADRDALLAVDLRRVRSHLVYLRLQRDLVGRRAVAVQGLLSPAVVQRPTADVALIQAARAELLGLGVDLDVFGDDAVVVRGVPAHLRHCVDDADAADLVARIVPWLRIRDADGDRAARERGLLDAIATTHGGDPAPRLARRWLAELVDAGAALESVPGIRRWTGSALLGGG</sequence>
<dbReference type="Pfam" id="PF13589">
    <property type="entry name" value="HATPase_c_3"/>
    <property type="match status" value="1"/>
</dbReference>
<dbReference type="EMBL" id="JAQNDL010000002">
    <property type="protein sequence ID" value="MDC0719471.1"/>
    <property type="molecule type" value="Genomic_DNA"/>
</dbReference>
<evidence type="ECO:0000313" key="8">
    <source>
        <dbReference type="EMBL" id="MDC0719471.1"/>
    </source>
</evidence>
<keyword evidence="8" id="KW-0378">Hydrolase</keyword>
<dbReference type="PANTHER" id="PTHR10073:SF12">
    <property type="entry name" value="DNA MISMATCH REPAIR PROTEIN MLH1"/>
    <property type="match status" value="1"/>
</dbReference>
<evidence type="ECO:0000256" key="3">
    <source>
        <dbReference type="ARBA" id="ARBA00022763"/>
    </source>
</evidence>
<feature type="compositionally biased region" description="Basic and acidic residues" evidence="5">
    <location>
        <begin position="419"/>
        <end position="430"/>
    </location>
</feature>
<dbReference type="SUPFAM" id="SSF54211">
    <property type="entry name" value="Ribosomal protein S5 domain 2-like"/>
    <property type="match status" value="1"/>
</dbReference>
<feature type="compositionally biased region" description="Acidic residues" evidence="5">
    <location>
        <begin position="406"/>
        <end position="418"/>
    </location>
</feature>
<dbReference type="InterPro" id="IPR036890">
    <property type="entry name" value="HATPase_C_sf"/>
</dbReference>
<evidence type="ECO:0000256" key="1">
    <source>
        <dbReference type="ARBA" id="ARBA00006082"/>
    </source>
</evidence>
<dbReference type="SMART" id="SM01340">
    <property type="entry name" value="DNA_mis_repair"/>
    <property type="match status" value="1"/>
</dbReference>
<name>A0ABT5E0Q5_9BACT</name>
<dbReference type="InterPro" id="IPR013507">
    <property type="entry name" value="DNA_mismatch_S5_2-like"/>
</dbReference>
<dbReference type="Pfam" id="PF01119">
    <property type="entry name" value="DNA_mis_repair"/>
    <property type="match status" value="1"/>
</dbReference>
<evidence type="ECO:0000256" key="5">
    <source>
        <dbReference type="SAM" id="MobiDB-lite"/>
    </source>
</evidence>
<dbReference type="Gene3D" id="3.30.230.10">
    <property type="match status" value="1"/>
</dbReference>
<keyword evidence="3" id="KW-0227">DNA damage</keyword>
<dbReference type="CDD" id="cd00782">
    <property type="entry name" value="MutL_Trans"/>
    <property type="match status" value="1"/>
</dbReference>
<dbReference type="Proteomes" id="UP001221686">
    <property type="component" value="Unassembled WGS sequence"/>
</dbReference>
<dbReference type="InterPro" id="IPR037198">
    <property type="entry name" value="MutL_C_sf"/>
</dbReference>
<feature type="region of interest" description="Disordered" evidence="5">
    <location>
        <begin position="767"/>
        <end position="811"/>
    </location>
</feature>
<dbReference type="Gene3D" id="3.30.1370.100">
    <property type="entry name" value="MutL, C-terminal domain, regulatory subdomain"/>
    <property type="match status" value="1"/>
</dbReference>
<dbReference type="NCBIfam" id="TIGR00585">
    <property type="entry name" value="mutl"/>
    <property type="match status" value="1"/>
</dbReference>
<feature type="region of interest" description="Disordered" evidence="5">
    <location>
        <begin position="699"/>
        <end position="742"/>
    </location>
</feature>
<dbReference type="SUPFAM" id="SSF118116">
    <property type="entry name" value="DNA mismatch repair protein MutL"/>
    <property type="match status" value="1"/>
</dbReference>
<feature type="compositionally biased region" description="Low complexity" evidence="5">
    <location>
        <begin position="610"/>
        <end position="623"/>
    </location>
</feature>
<dbReference type="SUPFAM" id="SSF55874">
    <property type="entry name" value="ATPase domain of HSP90 chaperone/DNA topoisomerase II/histidine kinase"/>
    <property type="match status" value="1"/>
</dbReference>
<dbReference type="RefSeq" id="WP_272087983.1">
    <property type="nucleotide sequence ID" value="NZ_JAQNDL010000002.1"/>
</dbReference>
<comment type="caution">
    <text evidence="8">The sequence shown here is derived from an EMBL/GenBank/DDBJ whole genome shotgun (WGS) entry which is preliminary data.</text>
</comment>
<dbReference type="GO" id="GO:0004519">
    <property type="term" value="F:endonuclease activity"/>
    <property type="evidence" value="ECO:0007669"/>
    <property type="project" value="UniProtKB-KW"/>
</dbReference>
<dbReference type="InterPro" id="IPR014790">
    <property type="entry name" value="MutL_C"/>
</dbReference>
<evidence type="ECO:0000259" key="7">
    <source>
        <dbReference type="SMART" id="SM01340"/>
    </source>
</evidence>
<evidence type="ECO:0000256" key="2">
    <source>
        <dbReference type="ARBA" id="ARBA00021975"/>
    </source>
</evidence>
<dbReference type="InterPro" id="IPR002099">
    <property type="entry name" value="MutL/Mlh/PMS"/>
</dbReference>
<dbReference type="InterPro" id="IPR042121">
    <property type="entry name" value="MutL_C_regsub"/>
</dbReference>
<dbReference type="InterPro" id="IPR020568">
    <property type="entry name" value="Ribosomal_Su5_D2-typ_SF"/>
</dbReference>
<evidence type="ECO:0000256" key="4">
    <source>
        <dbReference type="ARBA" id="ARBA00023204"/>
    </source>
</evidence>
<dbReference type="PANTHER" id="PTHR10073">
    <property type="entry name" value="DNA MISMATCH REPAIR PROTEIN MLH, PMS, MUTL"/>
    <property type="match status" value="1"/>
</dbReference>
<gene>
    <name evidence="8" type="primary">mutL</name>
    <name evidence="8" type="ORF">POL25_21375</name>
</gene>
<accession>A0ABT5E0Q5</accession>
<evidence type="ECO:0000313" key="9">
    <source>
        <dbReference type="Proteomes" id="UP001221686"/>
    </source>
</evidence>
<dbReference type="InterPro" id="IPR038973">
    <property type="entry name" value="MutL/Mlh/Pms-like"/>
</dbReference>
<dbReference type="Gene3D" id="3.30.565.10">
    <property type="entry name" value="Histidine kinase-like ATPase, C-terminal domain"/>
    <property type="match status" value="1"/>
</dbReference>
<comment type="similarity">
    <text evidence="1">Belongs to the DNA mismatch repair MutL/HexB family.</text>
</comment>
<reference evidence="8 9" key="1">
    <citation type="submission" date="2022-11" db="EMBL/GenBank/DDBJ databases">
        <title>Minimal conservation of predation-associated metabolite biosynthetic gene clusters underscores biosynthetic potential of Myxococcota including descriptions for ten novel species: Archangium lansinium sp. nov., Myxococcus landrumus sp. nov., Nannocystis bai.</title>
        <authorList>
            <person name="Ahearne A."/>
            <person name="Stevens C."/>
            <person name="Dowd S."/>
        </authorList>
    </citation>
    <scope>NUCLEOTIDE SEQUENCE [LARGE SCALE GENOMIC DNA]</scope>
    <source>
        <strain evidence="8 9">BB15-2</strain>
    </source>
</reference>
<keyword evidence="4" id="KW-0234">DNA repair</keyword>
<dbReference type="SMART" id="SM00853">
    <property type="entry name" value="MutL_C"/>
    <property type="match status" value="1"/>
</dbReference>
<dbReference type="InterPro" id="IPR014721">
    <property type="entry name" value="Ribsml_uS5_D2-typ_fold_subgr"/>
</dbReference>
<dbReference type="Pfam" id="PF08676">
    <property type="entry name" value="MutL_C"/>
    <property type="match status" value="1"/>
</dbReference>
<dbReference type="CDD" id="cd16926">
    <property type="entry name" value="HATPase_MutL-MLH-PMS-like"/>
    <property type="match status" value="1"/>
</dbReference>
<keyword evidence="8" id="KW-0255">Endonuclease</keyword>
<organism evidence="8 9">
    <name type="scientific">Nannocystis bainbridge</name>
    <dbReference type="NCBI Taxonomy" id="2995303"/>
    <lineage>
        <taxon>Bacteria</taxon>
        <taxon>Pseudomonadati</taxon>
        <taxon>Myxococcota</taxon>
        <taxon>Polyangia</taxon>
        <taxon>Nannocystales</taxon>
        <taxon>Nannocystaceae</taxon>
        <taxon>Nannocystis</taxon>
    </lineage>
</organism>
<feature type="region of interest" description="Disordered" evidence="5">
    <location>
        <begin position="349"/>
        <end position="674"/>
    </location>
</feature>
<feature type="domain" description="DNA mismatch repair protein S5" evidence="7">
    <location>
        <begin position="214"/>
        <end position="329"/>
    </location>
</feature>